<proteinExistence type="predicted"/>
<dbReference type="AlphaFoldDB" id="A0A1K1QI05"/>
<dbReference type="PANTHER" id="PTHR32507:SF8">
    <property type="entry name" value="CNH1P"/>
    <property type="match status" value="1"/>
</dbReference>
<dbReference type="EMBL" id="FPJE01000013">
    <property type="protein sequence ID" value="SFW58846.1"/>
    <property type="molecule type" value="Genomic_DNA"/>
</dbReference>
<evidence type="ECO:0000313" key="12">
    <source>
        <dbReference type="Proteomes" id="UP000182248"/>
    </source>
</evidence>
<dbReference type="GO" id="GO:0005886">
    <property type="term" value="C:plasma membrane"/>
    <property type="evidence" value="ECO:0007669"/>
    <property type="project" value="UniProtKB-SubCell"/>
</dbReference>
<reference evidence="11 12" key="1">
    <citation type="submission" date="2016-11" db="EMBL/GenBank/DDBJ databases">
        <authorList>
            <person name="Jaros S."/>
            <person name="Januszkiewicz K."/>
            <person name="Wedrychowicz H."/>
        </authorList>
    </citation>
    <scope>NUCLEOTIDE SEQUENCE [LARGE SCALE GENOMIC DNA]</scope>
    <source>
        <strain evidence="11 12">CGMCC 1.12145</strain>
    </source>
</reference>
<gene>
    <name evidence="11" type="ORF">SAMN02927921_02521</name>
</gene>
<keyword evidence="2" id="KW-0813">Transport</keyword>
<feature type="transmembrane region" description="Helical" evidence="9">
    <location>
        <begin position="294"/>
        <end position="312"/>
    </location>
</feature>
<feature type="transmembrane region" description="Helical" evidence="9">
    <location>
        <begin position="202"/>
        <end position="221"/>
    </location>
</feature>
<evidence type="ECO:0000256" key="8">
    <source>
        <dbReference type="ARBA" id="ARBA00023136"/>
    </source>
</evidence>
<evidence type="ECO:0000313" key="11">
    <source>
        <dbReference type="EMBL" id="SFW58846.1"/>
    </source>
</evidence>
<keyword evidence="4" id="KW-1003">Cell membrane</keyword>
<feature type="transmembrane region" description="Helical" evidence="9">
    <location>
        <begin position="233"/>
        <end position="251"/>
    </location>
</feature>
<dbReference type="InterPro" id="IPR006153">
    <property type="entry name" value="Cation/H_exchanger_TM"/>
</dbReference>
<name>A0A1K1QI05_9FLAO</name>
<keyword evidence="3" id="KW-0050">Antiport</keyword>
<keyword evidence="5 9" id="KW-0812">Transmembrane</keyword>
<organism evidence="11 12">
    <name type="scientific">Sinomicrobium oceani</name>
    <dbReference type="NCBI Taxonomy" id="1150368"/>
    <lineage>
        <taxon>Bacteria</taxon>
        <taxon>Pseudomonadati</taxon>
        <taxon>Bacteroidota</taxon>
        <taxon>Flavobacteriia</taxon>
        <taxon>Flavobacteriales</taxon>
        <taxon>Flavobacteriaceae</taxon>
        <taxon>Sinomicrobium</taxon>
    </lineage>
</organism>
<feature type="domain" description="Cation/H+ exchanger transmembrane" evidence="10">
    <location>
        <begin position="16"/>
        <end position="406"/>
    </location>
</feature>
<feature type="transmembrane region" description="Helical" evidence="9">
    <location>
        <begin position="318"/>
        <end position="339"/>
    </location>
</feature>
<dbReference type="GO" id="GO:1902600">
    <property type="term" value="P:proton transmembrane transport"/>
    <property type="evidence" value="ECO:0007669"/>
    <property type="project" value="InterPro"/>
</dbReference>
<evidence type="ECO:0000256" key="5">
    <source>
        <dbReference type="ARBA" id="ARBA00022692"/>
    </source>
</evidence>
<keyword evidence="8 9" id="KW-0472">Membrane</keyword>
<feature type="transmembrane region" description="Helical" evidence="9">
    <location>
        <begin position="97"/>
        <end position="130"/>
    </location>
</feature>
<dbReference type="Pfam" id="PF00999">
    <property type="entry name" value="Na_H_Exchanger"/>
    <property type="match status" value="1"/>
</dbReference>
<sequence length="410" mass="45920">MKEQLGILAAISICVLLMAWLPSLSKKIKISYPIFLLGFGVVIYGIGVPFEWPSPFWHDDEIMFLSEIIVVVSIMTAGFKIDIAYARKHWKIPFRLVAVAMPLTMLSIFFLGITYFALSIPFAVLLAAVMAPTDPVLASEVQLKDTYVDKDKSEKNLPEFALTSEAGINDGLAFPFTYLGVLLIQNDGTEGFEWMEFILDKLLLKTVIGVVCGFVTGYAVTKLQHYLKKTWNINTWDGLLAFSLAIAVYSVTELLHGYGFLAVFVTSLTLRNSYRLEDGYKKKLHSFIDEIERLLLVLWIVLFAGSVLNGIFEEISWMTVLVALGILIIIRPLCGLIALTGTPMSFKDRFTISFFGIRGIGSLFYLSWAFVYLDGPVAFKNELYSIVVLIVFCSILLHGFLAPAFFKNEP</sequence>
<evidence type="ECO:0000256" key="3">
    <source>
        <dbReference type="ARBA" id="ARBA00022449"/>
    </source>
</evidence>
<evidence type="ECO:0000256" key="4">
    <source>
        <dbReference type="ARBA" id="ARBA00022475"/>
    </source>
</evidence>
<feature type="transmembrane region" description="Helical" evidence="9">
    <location>
        <begin position="257"/>
        <end position="274"/>
    </location>
</feature>
<evidence type="ECO:0000256" key="9">
    <source>
        <dbReference type="SAM" id="Phobius"/>
    </source>
</evidence>
<feature type="transmembrane region" description="Helical" evidence="9">
    <location>
        <begin position="6"/>
        <end position="23"/>
    </location>
</feature>
<keyword evidence="6 9" id="KW-1133">Transmembrane helix</keyword>
<feature type="transmembrane region" description="Helical" evidence="9">
    <location>
        <begin position="30"/>
        <end position="50"/>
    </location>
</feature>
<accession>A0A1K1QI05</accession>
<feature type="transmembrane region" description="Helical" evidence="9">
    <location>
        <begin position="383"/>
        <end position="406"/>
    </location>
</feature>
<comment type="subcellular location">
    <subcellularLocation>
        <location evidence="1">Cell membrane</location>
        <topology evidence="1">Multi-pass membrane protein</topology>
    </subcellularLocation>
</comment>
<dbReference type="Gene3D" id="1.20.1530.20">
    <property type="match status" value="1"/>
</dbReference>
<evidence type="ECO:0000256" key="7">
    <source>
        <dbReference type="ARBA" id="ARBA00023065"/>
    </source>
</evidence>
<protein>
    <submittedName>
        <fullName evidence="11">NhaP-type Na+/H+ or K+/H+ antiporter</fullName>
    </submittedName>
</protein>
<evidence type="ECO:0000259" key="10">
    <source>
        <dbReference type="Pfam" id="PF00999"/>
    </source>
</evidence>
<evidence type="ECO:0000256" key="6">
    <source>
        <dbReference type="ARBA" id="ARBA00022989"/>
    </source>
</evidence>
<dbReference type="Proteomes" id="UP000182248">
    <property type="component" value="Unassembled WGS sequence"/>
</dbReference>
<dbReference type="STRING" id="1150368.SAMN02927921_02521"/>
<dbReference type="InterPro" id="IPR038770">
    <property type="entry name" value="Na+/solute_symporter_sf"/>
</dbReference>
<feature type="transmembrane region" description="Helical" evidence="9">
    <location>
        <begin position="62"/>
        <end position="85"/>
    </location>
</feature>
<keyword evidence="12" id="KW-1185">Reference proteome</keyword>
<dbReference type="GO" id="GO:0015297">
    <property type="term" value="F:antiporter activity"/>
    <property type="evidence" value="ECO:0007669"/>
    <property type="project" value="UniProtKB-KW"/>
</dbReference>
<feature type="transmembrane region" description="Helical" evidence="9">
    <location>
        <begin position="351"/>
        <end position="371"/>
    </location>
</feature>
<keyword evidence="7" id="KW-0406">Ion transport</keyword>
<evidence type="ECO:0000256" key="1">
    <source>
        <dbReference type="ARBA" id="ARBA00004651"/>
    </source>
</evidence>
<dbReference type="RefSeq" id="WP_245777038.1">
    <property type="nucleotide sequence ID" value="NZ_FPJE01000013.1"/>
</dbReference>
<dbReference type="PANTHER" id="PTHR32507">
    <property type="entry name" value="NA(+)/H(+) ANTIPORTER 1"/>
    <property type="match status" value="1"/>
</dbReference>
<evidence type="ECO:0000256" key="2">
    <source>
        <dbReference type="ARBA" id="ARBA00022448"/>
    </source>
</evidence>